<proteinExistence type="predicted"/>
<comment type="caution">
    <text evidence="2">The sequence shown here is derived from an EMBL/GenBank/DDBJ whole genome shotgun (WGS) entry which is preliminary data.</text>
</comment>
<evidence type="ECO:0000313" key="2">
    <source>
        <dbReference type="EMBL" id="MCW8334728.1"/>
    </source>
</evidence>
<dbReference type="EMBL" id="JAKRRX010000071">
    <property type="protein sequence ID" value="MCW8334728.1"/>
    <property type="molecule type" value="Genomic_DNA"/>
</dbReference>
<feature type="chain" id="PRO_5040988176" evidence="1">
    <location>
        <begin position="19"/>
        <end position="257"/>
    </location>
</feature>
<keyword evidence="3" id="KW-1185">Reference proteome</keyword>
<dbReference type="Proteomes" id="UP001155586">
    <property type="component" value="Unassembled WGS sequence"/>
</dbReference>
<evidence type="ECO:0000313" key="3">
    <source>
        <dbReference type="Proteomes" id="UP001155586"/>
    </source>
</evidence>
<evidence type="ECO:0000256" key="1">
    <source>
        <dbReference type="SAM" id="SignalP"/>
    </source>
</evidence>
<dbReference type="RefSeq" id="WP_265688095.1">
    <property type="nucleotide sequence ID" value="NZ_JAKRRX010000071.1"/>
</dbReference>
<reference evidence="2" key="1">
    <citation type="submission" date="2022-02" db="EMBL/GenBank/DDBJ databases">
        <title>Vibrio sp. nov., a new bacterium isolated from Bohai sea, China.</title>
        <authorList>
            <person name="Yuan Y."/>
        </authorList>
    </citation>
    <scope>NUCLEOTIDE SEQUENCE</scope>
    <source>
        <strain evidence="2">DBSS07</strain>
    </source>
</reference>
<accession>A0A9X3CFA0</accession>
<dbReference type="AlphaFoldDB" id="A0A9X3CFA0"/>
<organism evidence="2 3">
    <name type="scientific">Vibrio paucivorans</name>
    <dbReference type="NCBI Taxonomy" id="2829489"/>
    <lineage>
        <taxon>Bacteria</taxon>
        <taxon>Pseudomonadati</taxon>
        <taxon>Pseudomonadota</taxon>
        <taxon>Gammaproteobacteria</taxon>
        <taxon>Vibrionales</taxon>
        <taxon>Vibrionaceae</taxon>
        <taxon>Vibrio</taxon>
    </lineage>
</organism>
<protein>
    <submittedName>
        <fullName evidence="2">Peptidoglycan binding protein CsiV</fullName>
    </submittedName>
</protein>
<gene>
    <name evidence="2" type="ORF">MD483_12940</name>
</gene>
<keyword evidence="1" id="KW-0732">Signal</keyword>
<feature type="signal peptide" evidence="1">
    <location>
        <begin position="1"/>
        <end position="18"/>
    </location>
</feature>
<dbReference type="Pfam" id="PF10972">
    <property type="entry name" value="CsiV"/>
    <property type="match status" value="1"/>
</dbReference>
<sequence>MKKLIPLLLLLVSMPSLAQRQFDIEVIIFERAVDAEKTSESWPNTLPEIDLERVGSFADASYRQEKGVKMLDYSKYELTEQAQSLRDHAGFKVLLHKAWRQGDEGKRAAPVFHIQAGKDYSAKFNADGSEKVSDVDASPVEGVVEESIPQPLYELDGKLQIYVQHYLYAETQLDIKKPSVREVKLEEKPLEVSGDLVEEEATVVAGNMEDVTPTVKVEEFLKSYRMEQKRRMRSTETHYLDHPLLGMIIQVRRVEEQ</sequence>
<dbReference type="InterPro" id="IPR021241">
    <property type="entry name" value="CsiV"/>
</dbReference>
<name>A0A9X3CFA0_9VIBR</name>